<keyword evidence="9" id="KW-1185">Reference proteome</keyword>
<evidence type="ECO:0000313" key="9">
    <source>
        <dbReference type="Proteomes" id="UP001151582"/>
    </source>
</evidence>
<feature type="compositionally biased region" description="Polar residues" evidence="5">
    <location>
        <begin position="78"/>
        <end position="94"/>
    </location>
</feature>
<gene>
    <name evidence="8" type="primary">ERD1_1</name>
    <name evidence="8" type="ORF">H4R34_005190</name>
</gene>
<dbReference type="PANTHER" id="PTHR10783:SF46">
    <property type="entry name" value="PROTEIN ERD1 HOMOLOG 2"/>
    <property type="match status" value="1"/>
</dbReference>
<evidence type="ECO:0000256" key="1">
    <source>
        <dbReference type="ARBA" id="ARBA00004141"/>
    </source>
</evidence>
<organism evidence="8 9">
    <name type="scientific">Dimargaris verticillata</name>
    <dbReference type="NCBI Taxonomy" id="2761393"/>
    <lineage>
        <taxon>Eukaryota</taxon>
        <taxon>Fungi</taxon>
        <taxon>Fungi incertae sedis</taxon>
        <taxon>Zoopagomycota</taxon>
        <taxon>Kickxellomycotina</taxon>
        <taxon>Dimargaritomycetes</taxon>
        <taxon>Dimargaritales</taxon>
        <taxon>Dimargaritaceae</taxon>
        <taxon>Dimargaris</taxon>
    </lineage>
</organism>
<evidence type="ECO:0000256" key="4">
    <source>
        <dbReference type="ARBA" id="ARBA00023136"/>
    </source>
</evidence>
<feature type="domain" description="EXS" evidence="7">
    <location>
        <begin position="27"/>
        <end position="294"/>
    </location>
</feature>
<evidence type="ECO:0000256" key="2">
    <source>
        <dbReference type="ARBA" id="ARBA00022692"/>
    </source>
</evidence>
<feature type="transmembrane region" description="Helical" evidence="6">
    <location>
        <begin position="106"/>
        <end position="127"/>
    </location>
</feature>
<evidence type="ECO:0000256" key="5">
    <source>
        <dbReference type="SAM" id="MobiDB-lite"/>
    </source>
</evidence>
<dbReference type="GO" id="GO:0016020">
    <property type="term" value="C:membrane"/>
    <property type="evidence" value="ECO:0007669"/>
    <property type="project" value="UniProtKB-SubCell"/>
</dbReference>
<name>A0A9W8EAZ5_9FUNG</name>
<dbReference type="Pfam" id="PF03124">
    <property type="entry name" value="EXS"/>
    <property type="match status" value="1"/>
</dbReference>
<dbReference type="Proteomes" id="UP001151582">
    <property type="component" value="Unassembled WGS sequence"/>
</dbReference>
<proteinExistence type="predicted"/>
<dbReference type="AlphaFoldDB" id="A0A9W8EAZ5"/>
<evidence type="ECO:0000256" key="3">
    <source>
        <dbReference type="ARBA" id="ARBA00022989"/>
    </source>
</evidence>
<dbReference type="EMBL" id="JANBQB010000892">
    <property type="protein sequence ID" value="KAJ1973102.1"/>
    <property type="molecule type" value="Genomic_DNA"/>
</dbReference>
<dbReference type="InterPro" id="IPR004342">
    <property type="entry name" value="EXS_C"/>
</dbReference>
<feature type="transmembrane region" description="Helical" evidence="6">
    <location>
        <begin position="139"/>
        <end position="157"/>
    </location>
</feature>
<reference evidence="8" key="1">
    <citation type="submission" date="2022-07" db="EMBL/GenBank/DDBJ databases">
        <title>Phylogenomic reconstructions and comparative analyses of Kickxellomycotina fungi.</title>
        <authorList>
            <person name="Reynolds N.K."/>
            <person name="Stajich J.E."/>
            <person name="Barry K."/>
            <person name="Grigoriev I.V."/>
            <person name="Crous P."/>
            <person name="Smith M.E."/>
        </authorList>
    </citation>
    <scope>NUCLEOTIDE SEQUENCE</scope>
    <source>
        <strain evidence="8">RSA 567</strain>
    </source>
</reference>
<sequence>MPHLLQSHAPHTPSDSQVQSEYWAQVFPLYYRVLLLACFALWCWCLNVHGLRIAGIDGRYLIQKHSQFHALPTRQTRRLSSGTDSTDYTPRMPSRTQGALASESRLYHLAFILTFAVFLSWWCYGLVPTNDPKTKRWAVLLTVVFLMGLVVGPYRALAYPERMRFLCALGRILNPSLQQAVLFGDVVLADILTSFARVFADLFLALCDLSNLATMAWSEPGAKFHTSPPINFAYQQCGYRIIGPLVIAMPYAFRFRQCLSEALASSGMARRRHIANAIKYFTSFPVIGLSAYQQYLAWETRDFDGD</sequence>
<keyword evidence="3 6" id="KW-1133">Transmembrane helix</keyword>
<feature type="non-terminal residue" evidence="8">
    <location>
        <position position="306"/>
    </location>
</feature>
<feature type="transmembrane region" description="Helical" evidence="6">
    <location>
        <begin position="29"/>
        <end position="49"/>
    </location>
</feature>
<feature type="region of interest" description="Disordered" evidence="5">
    <location>
        <begin position="73"/>
        <end position="94"/>
    </location>
</feature>
<comment type="caution">
    <text evidence="8">The sequence shown here is derived from an EMBL/GenBank/DDBJ whole genome shotgun (WGS) entry which is preliminary data.</text>
</comment>
<evidence type="ECO:0000256" key="6">
    <source>
        <dbReference type="SAM" id="Phobius"/>
    </source>
</evidence>
<dbReference type="OrthoDB" id="2159384at2759"/>
<accession>A0A9W8EAZ5</accession>
<protein>
    <submittedName>
        <fullName evidence="8">Protein-ER retention protein</fullName>
    </submittedName>
</protein>
<evidence type="ECO:0000259" key="7">
    <source>
        <dbReference type="Pfam" id="PF03124"/>
    </source>
</evidence>
<evidence type="ECO:0000313" key="8">
    <source>
        <dbReference type="EMBL" id="KAJ1973102.1"/>
    </source>
</evidence>
<dbReference type="PANTHER" id="PTHR10783">
    <property type="entry name" value="XENOTROPIC AND POLYTROPIC RETROVIRUS RECEPTOR 1-RELATED"/>
    <property type="match status" value="1"/>
</dbReference>
<keyword evidence="4 6" id="KW-0472">Membrane</keyword>
<comment type="subcellular location">
    <subcellularLocation>
        <location evidence="1">Membrane</location>
        <topology evidence="1">Multi-pass membrane protein</topology>
    </subcellularLocation>
</comment>
<dbReference type="GO" id="GO:0005737">
    <property type="term" value="C:cytoplasm"/>
    <property type="evidence" value="ECO:0007669"/>
    <property type="project" value="TreeGrafter"/>
</dbReference>
<keyword evidence="2 6" id="KW-0812">Transmembrane</keyword>